<dbReference type="PANTHER" id="PTHR21043">
    <property type="entry name" value="IOJAP SUPERFAMILY ORTHOLOG"/>
    <property type="match status" value="1"/>
</dbReference>
<evidence type="ECO:0000313" key="2">
    <source>
        <dbReference type="EMBL" id="CAD8720586.1"/>
    </source>
</evidence>
<protein>
    <recommendedName>
        <fullName evidence="3">Ribosome silencing factor</fullName>
    </recommendedName>
</protein>
<dbReference type="NCBIfam" id="TIGR00090">
    <property type="entry name" value="rsfS_iojap_ybeB"/>
    <property type="match status" value="1"/>
</dbReference>
<proteinExistence type="inferred from homology"/>
<dbReference type="HAMAP" id="MF_01477">
    <property type="entry name" value="Iojap_RsfS"/>
    <property type="match status" value="1"/>
</dbReference>
<dbReference type="PANTHER" id="PTHR21043:SF2">
    <property type="entry name" value="PROTEIN IOJAP, CHLOROPLASTIC"/>
    <property type="match status" value="1"/>
</dbReference>
<dbReference type="Pfam" id="PF02410">
    <property type="entry name" value="RsfS"/>
    <property type="match status" value="1"/>
</dbReference>
<sequence length="226" mass="24361">MNSLTCRSECTLRAAAPASAARATQRQATRCHAAASWQQQQRVALSTRVSGSGSGAAARLSPARAVVDNPASAFTGGGSAIPGFNEDADDYDAASEASAMAIALELAVIADETRAADVRVLGVSKKVHWARFFVLATAFNRPQMQAVAGKMRDHLNEVHNQGLAKSVTQQGDWVCVDCGDVVVHVFTPSARQFYDIESLYRDAVDVELPFETERPQEQVEDEFEVF</sequence>
<evidence type="ECO:0008006" key="3">
    <source>
        <dbReference type="Google" id="ProtNLM"/>
    </source>
</evidence>
<dbReference type="GO" id="GO:0043023">
    <property type="term" value="F:ribosomal large subunit binding"/>
    <property type="evidence" value="ECO:0007669"/>
    <property type="project" value="TreeGrafter"/>
</dbReference>
<dbReference type="InterPro" id="IPR004394">
    <property type="entry name" value="Iojap/RsfS/C7orf30"/>
</dbReference>
<reference evidence="2" key="1">
    <citation type="submission" date="2021-01" db="EMBL/GenBank/DDBJ databases">
        <authorList>
            <person name="Corre E."/>
            <person name="Pelletier E."/>
            <person name="Niang G."/>
            <person name="Scheremetjew M."/>
            <person name="Finn R."/>
            <person name="Kale V."/>
            <person name="Holt S."/>
            <person name="Cochrane G."/>
            <person name="Meng A."/>
            <person name="Brown T."/>
            <person name="Cohen L."/>
        </authorList>
    </citation>
    <scope>NUCLEOTIDE SEQUENCE</scope>
    <source>
        <strain evidence="2">SL-175</strain>
    </source>
</reference>
<dbReference type="AlphaFoldDB" id="A0A7S0T124"/>
<accession>A0A7S0T124</accession>
<dbReference type="EMBL" id="HBFC01033336">
    <property type="protein sequence ID" value="CAD8720586.1"/>
    <property type="molecule type" value="Transcribed_RNA"/>
</dbReference>
<name>A0A7S0T124_9CHLO</name>
<dbReference type="GO" id="GO:0017148">
    <property type="term" value="P:negative regulation of translation"/>
    <property type="evidence" value="ECO:0007669"/>
    <property type="project" value="TreeGrafter"/>
</dbReference>
<dbReference type="InterPro" id="IPR043519">
    <property type="entry name" value="NT_sf"/>
</dbReference>
<organism evidence="2">
    <name type="scientific">Mantoniella antarctica</name>
    <dbReference type="NCBI Taxonomy" id="81844"/>
    <lineage>
        <taxon>Eukaryota</taxon>
        <taxon>Viridiplantae</taxon>
        <taxon>Chlorophyta</taxon>
        <taxon>Mamiellophyceae</taxon>
        <taxon>Mamiellales</taxon>
        <taxon>Mamiellaceae</taxon>
        <taxon>Mantoniella</taxon>
    </lineage>
</organism>
<dbReference type="Gene3D" id="3.30.460.10">
    <property type="entry name" value="Beta Polymerase, domain 2"/>
    <property type="match status" value="1"/>
</dbReference>
<gene>
    <name evidence="2" type="ORF">MANT1106_LOCUS19798</name>
</gene>
<dbReference type="SUPFAM" id="SSF81301">
    <property type="entry name" value="Nucleotidyltransferase"/>
    <property type="match status" value="1"/>
</dbReference>
<evidence type="ECO:0000256" key="1">
    <source>
        <dbReference type="ARBA" id="ARBA00010574"/>
    </source>
</evidence>
<dbReference type="GO" id="GO:0090071">
    <property type="term" value="P:negative regulation of ribosome biogenesis"/>
    <property type="evidence" value="ECO:0007669"/>
    <property type="project" value="TreeGrafter"/>
</dbReference>
<comment type="similarity">
    <text evidence="1">Belongs to the Iojap/RsfS family.</text>
</comment>